<keyword evidence="4" id="KW-0507">mRNA processing</keyword>
<sequence length="230" mass="25455">MDQVDQSDLPFRILVARHGATMVYTQMILADRFLSDEEYREWHLKDVMTGWNLKALEPSLGKVPMIVQLGGNDQEKLLGTAKRLEAWCDGIDLNMGCPQTHALQNGYGASLLFRRNRTKVEAIMGSLSSQLGLPVSVKLRLNDTAELCQLGQTLEDAGASWITLHPRFISSRRRRKGPPFLGFVKELKAAVKIPVISNGGVRSFEDLKANLIETGADGLMVGEPLLTNPL</sequence>
<keyword evidence="2" id="KW-0285">Flavoprotein</keyword>
<evidence type="ECO:0000259" key="17">
    <source>
        <dbReference type="Pfam" id="PF01207"/>
    </source>
</evidence>
<dbReference type="EMBL" id="MU167289">
    <property type="protein sequence ID" value="KAG0144741.1"/>
    <property type="molecule type" value="Genomic_DNA"/>
</dbReference>
<evidence type="ECO:0000256" key="6">
    <source>
        <dbReference type="ARBA" id="ARBA00022857"/>
    </source>
</evidence>
<evidence type="ECO:0000313" key="18">
    <source>
        <dbReference type="EMBL" id="KAG0144741.1"/>
    </source>
</evidence>
<dbReference type="OrthoDB" id="272303at2759"/>
<comment type="catalytic activity">
    <reaction evidence="16">
        <text>5,6-dihydrouridine(17) in tRNA + NADP(+) = uridine(17) in tRNA + NADPH + H(+)</text>
        <dbReference type="Rhea" id="RHEA:53368"/>
        <dbReference type="Rhea" id="RHEA-COMP:13541"/>
        <dbReference type="Rhea" id="RHEA-COMP:13542"/>
        <dbReference type="ChEBI" id="CHEBI:15378"/>
        <dbReference type="ChEBI" id="CHEBI:57783"/>
        <dbReference type="ChEBI" id="CHEBI:58349"/>
        <dbReference type="ChEBI" id="CHEBI:65315"/>
        <dbReference type="ChEBI" id="CHEBI:74443"/>
        <dbReference type="EC" id="1.3.1.88"/>
    </reaction>
    <physiologicalReaction direction="right-to-left" evidence="16">
        <dbReference type="Rhea" id="RHEA:53370"/>
    </physiologicalReaction>
</comment>
<dbReference type="PANTHER" id="PTHR11082">
    <property type="entry name" value="TRNA-DIHYDROURIDINE SYNTHASE"/>
    <property type="match status" value="1"/>
</dbReference>
<organism evidence="18 19">
    <name type="scientific">Cronartium quercuum f. sp. fusiforme G11</name>
    <dbReference type="NCBI Taxonomy" id="708437"/>
    <lineage>
        <taxon>Eukaryota</taxon>
        <taxon>Fungi</taxon>
        <taxon>Dikarya</taxon>
        <taxon>Basidiomycota</taxon>
        <taxon>Pucciniomycotina</taxon>
        <taxon>Pucciniomycetes</taxon>
        <taxon>Pucciniales</taxon>
        <taxon>Coleosporiaceae</taxon>
        <taxon>Cronartium</taxon>
    </lineage>
</organism>
<dbReference type="InterPro" id="IPR035587">
    <property type="entry name" value="DUS-like_FMN-bd"/>
</dbReference>
<proteinExistence type="inferred from homology"/>
<dbReference type="GO" id="GO:0050660">
    <property type="term" value="F:flavin adenine dinucleotide binding"/>
    <property type="evidence" value="ECO:0007669"/>
    <property type="project" value="InterPro"/>
</dbReference>
<dbReference type="Pfam" id="PF01207">
    <property type="entry name" value="Dus"/>
    <property type="match status" value="1"/>
</dbReference>
<dbReference type="AlphaFoldDB" id="A0A9P6TA33"/>
<evidence type="ECO:0000256" key="2">
    <source>
        <dbReference type="ARBA" id="ARBA00022630"/>
    </source>
</evidence>
<evidence type="ECO:0000256" key="1">
    <source>
        <dbReference type="ARBA" id="ARBA00001917"/>
    </source>
</evidence>
<comment type="catalytic activity">
    <reaction evidence="14">
        <text>5,6-dihydrouridine(16) in tRNA + NAD(+) = uridine(16) in tRNA + NADH + H(+)</text>
        <dbReference type="Rhea" id="RHEA:53380"/>
        <dbReference type="Rhea" id="RHEA-COMP:13543"/>
        <dbReference type="Rhea" id="RHEA-COMP:13544"/>
        <dbReference type="ChEBI" id="CHEBI:15378"/>
        <dbReference type="ChEBI" id="CHEBI:57540"/>
        <dbReference type="ChEBI" id="CHEBI:57945"/>
        <dbReference type="ChEBI" id="CHEBI:65315"/>
        <dbReference type="ChEBI" id="CHEBI:74443"/>
        <dbReference type="EC" id="1.3.1.88"/>
    </reaction>
    <physiologicalReaction direction="right-to-left" evidence="14">
        <dbReference type="Rhea" id="RHEA:53382"/>
    </physiologicalReaction>
</comment>
<keyword evidence="3" id="KW-0288">FMN</keyword>
<evidence type="ECO:0000256" key="8">
    <source>
        <dbReference type="ARBA" id="ARBA00023027"/>
    </source>
</evidence>
<dbReference type="SUPFAM" id="SSF51395">
    <property type="entry name" value="FMN-linked oxidoreductases"/>
    <property type="match status" value="1"/>
</dbReference>
<keyword evidence="5" id="KW-0819">tRNA processing</keyword>
<evidence type="ECO:0000256" key="11">
    <source>
        <dbReference type="ARBA" id="ARBA00047287"/>
    </source>
</evidence>
<comment type="catalytic activity">
    <reaction evidence="12">
        <text>5,6-dihydrouridine(16) in tRNA + NADP(+) = uridine(16) in tRNA + NADPH + H(+)</text>
        <dbReference type="Rhea" id="RHEA:53376"/>
        <dbReference type="Rhea" id="RHEA-COMP:13543"/>
        <dbReference type="Rhea" id="RHEA-COMP:13544"/>
        <dbReference type="ChEBI" id="CHEBI:15378"/>
        <dbReference type="ChEBI" id="CHEBI:57783"/>
        <dbReference type="ChEBI" id="CHEBI:58349"/>
        <dbReference type="ChEBI" id="CHEBI:65315"/>
        <dbReference type="ChEBI" id="CHEBI:74443"/>
        <dbReference type="EC" id="1.3.1.88"/>
    </reaction>
    <physiologicalReaction direction="right-to-left" evidence="12">
        <dbReference type="Rhea" id="RHEA:53378"/>
    </physiologicalReaction>
</comment>
<dbReference type="PANTHER" id="PTHR11082:SF5">
    <property type="entry name" value="TRNA-DIHYDROURIDINE(16_17) SYNTHASE [NAD(P)(+)]-LIKE"/>
    <property type="match status" value="1"/>
</dbReference>
<dbReference type="EC" id="1.3.1.88" evidence="10"/>
<evidence type="ECO:0000313" key="19">
    <source>
        <dbReference type="Proteomes" id="UP000886653"/>
    </source>
</evidence>
<dbReference type="CDD" id="cd02801">
    <property type="entry name" value="DUS_like_FMN"/>
    <property type="match status" value="1"/>
</dbReference>
<dbReference type="PROSITE" id="PS01136">
    <property type="entry name" value="UPF0034"/>
    <property type="match status" value="1"/>
</dbReference>
<dbReference type="GO" id="GO:0006397">
    <property type="term" value="P:mRNA processing"/>
    <property type="evidence" value="ECO:0007669"/>
    <property type="project" value="UniProtKB-KW"/>
</dbReference>
<comment type="catalytic activity">
    <reaction evidence="11">
        <text>5,6-dihydrouridine(17) in tRNA + NAD(+) = uridine(17) in tRNA + NADH + H(+)</text>
        <dbReference type="Rhea" id="RHEA:53372"/>
        <dbReference type="Rhea" id="RHEA-COMP:13541"/>
        <dbReference type="Rhea" id="RHEA-COMP:13542"/>
        <dbReference type="ChEBI" id="CHEBI:15378"/>
        <dbReference type="ChEBI" id="CHEBI:57540"/>
        <dbReference type="ChEBI" id="CHEBI:57945"/>
        <dbReference type="ChEBI" id="CHEBI:65315"/>
        <dbReference type="ChEBI" id="CHEBI:74443"/>
        <dbReference type="EC" id="1.3.1.88"/>
    </reaction>
    <physiologicalReaction direction="right-to-left" evidence="11">
        <dbReference type="Rhea" id="RHEA:53374"/>
    </physiologicalReaction>
</comment>
<evidence type="ECO:0000256" key="5">
    <source>
        <dbReference type="ARBA" id="ARBA00022694"/>
    </source>
</evidence>
<dbReference type="InterPro" id="IPR013785">
    <property type="entry name" value="Aldolase_TIM"/>
</dbReference>
<comment type="catalytic activity">
    <reaction evidence="13">
        <text>a 5,6-dihydrouridine in mRNA + NAD(+) = a uridine in mRNA + NADH + H(+)</text>
        <dbReference type="Rhea" id="RHEA:69851"/>
        <dbReference type="Rhea" id="RHEA-COMP:14658"/>
        <dbReference type="Rhea" id="RHEA-COMP:17789"/>
        <dbReference type="ChEBI" id="CHEBI:15378"/>
        <dbReference type="ChEBI" id="CHEBI:57540"/>
        <dbReference type="ChEBI" id="CHEBI:57945"/>
        <dbReference type="ChEBI" id="CHEBI:65315"/>
        <dbReference type="ChEBI" id="CHEBI:74443"/>
    </reaction>
    <physiologicalReaction direction="right-to-left" evidence="13">
        <dbReference type="Rhea" id="RHEA:69853"/>
    </physiologicalReaction>
</comment>
<reference evidence="18" key="1">
    <citation type="submission" date="2013-11" db="EMBL/GenBank/DDBJ databases">
        <title>Genome sequence of the fusiform rust pathogen reveals effectors for host alternation and coevolution with pine.</title>
        <authorList>
            <consortium name="DOE Joint Genome Institute"/>
            <person name="Smith K."/>
            <person name="Pendleton A."/>
            <person name="Kubisiak T."/>
            <person name="Anderson C."/>
            <person name="Salamov A."/>
            <person name="Aerts A."/>
            <person name="Riley R."/>
            <person name="Clum A."/>
            <person name="Lindquist E."/>
            <person name="Ence D."/>
            <person name="Campbell M."/>
            <person name="Kronenberg Z."/>
            <person name="Feau N."/>
            <person name="Dhillon B."/>
            <person name="Hamelin R."/>
            <person name="Burleigh J."/>
            <person name="Smith J."/>
            <person name="Yandell M."/>
            <person name="Nelson C."/>
            <person name="Grigoriev I."/>
            <person name="Davis J."/>
        </authorList>
    </citation>
    <scope>NUCLEOTIDE SEQUENCE</scope>
    <source>
        <strain evidence="18">G11</strain>
    </source>
</reference>
<feature type="domain" description="DUS-like FMN-binding" evidence="17">
    <location>
        <begin position="4"/>
        <end position="229"/>
    </location>
</feature>
<dbReference type="GO" id="GO:0017150">
    <property type="term" value="F:tRNA dihydrouridine synthase activity"/>
    <property type="evidence" value="ECO:0007669"/>
    <property type="project" value="InterPro"/>
</dbReference>
<evidence type="ECO:0000256" key="14">
    <source>
        <dbReference type="ARBA" id="ARBA00048934"/>
    </source>
</evidence>
<evidence type="ECO:0000256" key="15">
    <source>
        <dbReference type="ARBA" id="ARBA00049447"/>
    </source>
</evidence>
<keyword evidence="8" id="KW-0520">NAD</keyword>
<evidence type="ECO:0000256" key="7">
    <source>
        <dbReference type="ARBA" id="ARBA00023002"/>
    </source>
</evidence>
<keyword evidence="7" id="KW-0560">Oxidoreductase</keyword>
<comment type="catalytic activity">
    <reaction evidence="15">
        <text>a 5,6-dihydrouridine in mRNA + NADP(+) = a uridine in mRNA + NADPH + H(+)</text>
        <dbReference type="Rhea" id="RHEA:69855"/>
        <dbReference type="Rhea" id="RHEA-COMP:14658"/>
        <dbReference type="Rhea" id="RHEA-COMP:17789"/>
        <dbReference type="ChEBI" id="CHEBI:15378"/>
        <dbReference type="ChEBI" id="CHEBI:57783"/>
        <dbReference type="ChEBI" id="CHEBI:58349"/>
        <dbReference type="ChEBI" id="CHEBI:65315"/>
        <dbReference type="ChEBI" id="CHEBI:74443"/>
    </reaction>
    <physiologicalReaction direction="right-to-left" evidence="15">
        <dbReference type="Rhea" id="RHEA:69857"/>
    </physiologicalReaction>
</comment>
<dbReference type="Proteomes" id="UP000886653">
    <property type="component" value="Unassembled WGS sequence"/>
</dbReference>
<evidence type="ECO:0000256" key="13">
    <source>
        <dbReference type="ARBA" id="ARBA00048342"/>
    </source>
</evidence>
<evidence type="ECO:0000256" key="4">
    <source>
        <dbReference type="ARBA" id="ARBA00022664"/>
    </source>
</evidence>
<comment type="caution">
    <text evidence="18">The sequence shown here is derived from an EMBL/GenBank/DDBJ whole genome shotgun (WGS) entry which is preliminary data.</text>
</comment>
<evidence type="ECO:0000256" key="10">
    <source>
        <dbReference type="ARBA" id="ARBA00038890"/>
    </source>
</evidence>
<protein>
    <recommendedName>
        <fullName evidence="10">tRNA-dihydrouridine(16/17) synthase [NAD(P)(+)]</fullName>
        <ecNumber evidence="10">1.3.1.88</ecNumber>
    </recommendedName>
</protein>
<comment type="cofactor">
    <cofactor evidence="1">
        <name>FMN</name>
        <dbReference type="ChEBI" id="CHEBI:58210"/>
    </cofactor>
</comment>
<accession>A0A9P6TA33</accession>
<gene>
    <name evidence="18" type="ORF">CROQUDRAFT_46831</name>
</gene>
<evidence type="ECO:0000256" key="12">
    <source>
        <dbReference type="ARBA" id="ARBA00047652"/>
    </source>
</evidence>
<evidence type="ECO:0000256" key="16">
    <source>
        <dbReference type="ARBA" id="ARBA00049467"/>
    </source>
</evidence>
<comment type="similarity">
    <text evidence="9">Belongs to the Dus family. Dus1 subfamily.</text>
</comment>
<keyword evidence="19" id="KW-1185">Reference proteome</keyword>
<evidence type="ECO:0000256" key="9">
    <source>
        <dbReference type="ARBA" id="ARBA00038313"/>
    </source>
</evidence>
<name>A0A9P6TA33_9BASI</name>
<evidence type="ECO:0000256" key="3">
    <source>
        <dbReference type="ARBA" id="ARBA00022643"/>
    </source>
</evidence>
<dbReference type="Gene3D" id="3.20.20.70">
    <property type="entry name" value="Aldolase class I"/>
    <property type="match status" value="1"/>
</dbReference>
<dbReference type="InterPro" id="IPR018517">
    <property type="entry name" value="tRNA_hU_synthase_CS"/>
</dbReference>
<keyword evidence="6" id="KW-0521">NADP</keyword>